<dbReference type="Proteomes" id="UP000647133">
    <property type="component" value="Unassembled WGS sequence"/>
</dbReference>
<dbReference type="Gene3D" id="3.40.50.10210">
    <property type="match status" value="1"/>
</dbReference>
<dbReference type="SUPFAM" id="SSF52733">
    <property type="entry name" value="Nicotinate mononucleotide:5,6-dimethylbenzimidazole phosphoribosyltransferase (CobT)"/>
    <property type="match status" value="1"/>
</dbReference>
<evidence type="ECO:0000256" key="3">
    <source>
        <dbReference type="ARBA" id="ARBA00011991"/>
    </source>
</evidence>
<organism evidence="11 12">
    <name type="scientific">Echinicola arenosa</name>
    <dbReference type="NCBI Taxonomy" id="2774144"/>
    <lineage>
        <taxon>Bacteria</taxon>
        <taxon>Pseudomonadati</taxon>
        <taxon>Bacteroidota</taxon>
        <taxon>Cytophagia</taxon>
        <taxon>Cytophagales</taxon>
        <taxon>Cyclobacteriaceae</taxon>
        <taxon>Echinicola</taxon>
    </lineage>
</organism>
<protein>
    <recommendedName>
        <fullName evidence="4 10">Nicotinate-nucleotide--dimethylbenzimidazole phosphoribosyltransferase</fullName>
        <shortName evidence="10">NN:DBI PRT</shortName>
        <ecNumber evidence="3 10">2.4.2.21</ecNumber>
    </recommendedName>
    <alternativeName>
        <fullName evidence="8 10">N(1)-alpha-phosphoribosyltransferase</fullName>
    </alternativeName>
</protein>
<comment type="similarity">
    <text evidence="2 10">Belongs to the CobT family.</text>
</comment>
<sequence length="348" mass="37293">MIDFNITPINLEIKEKLQSKIDGKTKPVGALGQLEELALQIGLIQQSTSPELKKPHIVVFAGDHGIAKTGLVNPYPQEVTFQMVMNFISGGAAINVLAKQNNIAVKVVDAGVNHDFGNLPGLVNAKIALGTKNYLEEPAMSTEQANEAIQMGANIVEEIFTNGCNVIGFGEMGIGNTSSAALIMHYICDMPLENCVGKGTGTNLKQQKTKLQTLKKAVDKHKNSNINNHFSILTTFGGLEIAQICGGMLKAAEKRMTILVDGFITTAALLIASKINPNILPYCIFTHCSDEKGHRAMLEFLNSKPILHLNMRLGEGSGAAVAYPIVLAACTFLNQMASFESAGVSQAK</sequence>
<comment type="catalytic activity">
    <reaction evidence="9 10">
        <text>5,6-dimethylbenzimidazole + nicotinate beta-D-ribonucleotide = alpha-ribazole 5'-phosphate + nicotinate + H(+)</text>
        <dbReference type="Rhea" id="RHEA:11196"/>
        <dbReference type="ChEBI" id="CHEBI:15378"/>
        <dbReference type="ChEBI" id="CHEBI:15890"/>
        <dbReference type="ChEBI" id="CHEBI:32544"/>
        <dbReference type="ChEBI" id="CHEBI:57502"/>
        <dbReference type="ChEBI" id="CHEBI:57918"/>
        <dbReference type="EC" id="2.4.2.21"/>
    </reaction>
</comment>
<evidence type="ECO:0000256" key="9">
    <source>
        <dbReference type="ARBA" id="ARBA00047340"/>
    </source>
</evidence>
<name>A0ABR9APX3_9BACT</name>
<keyword evidence="5 10" id="KW-0169">Cobalamin biosynthesis</keyword>
<evidence type="ECO:0000256" key="10">
    <source>
        <dbReference type="HAMAP-Rule" id="MF_00230"/>
    </source>
</evidence>
<dbReference type="InterPro" id="IPR003200">
    <property type="entry name" value="Nict_dMeBzImd_PRibTrfase"/>
</dbReference>
<dbReference type="Pfam" id="PF02277">
    <property type="entry name" value="DBI_PRT"/>
    <property type="match status" value="1"/>
</dbReference>
<dbReference type="EC" id="2.4.2.21" evidence="3 10"/>
<proteinExistence type="inferred from homology"/>
<dbReference type="EMBL" id="JACYTQ010000008">
    <property type="protein sequence ID" value="MBD8490843.1"/>
    <property type="molecule type" value="Genomic_DNA"/>
</dbReference>
<evidence type="ECO:0000256" key="1">
    <source>
        <dbReference type="ARBA" id="ARBA00005049"/>
    </source>
</evidence>
<dbReference type="Gene3D" id="1.10.1610.10">
    <property type="match status" value="1"/>
</dbReference>
<keyword evidence="12" id="KW-1185">Reference proteome</keyword>
<evidence type="ECO:0000256" key="2">
    <source>
        <dbReference type="ARBA" id="ARBA00007110"/>
    </source>
</evidence>
<dbReference type="PANTHER" id="PTHR43463">
    <property type="entry name" value="NICOTINATE-NUCLEOTIDE--DIMETHYLBENZIMIDAZOLE PHOSPHORIBOSYLTRANSFERASE"/>
    <property type="match status" value="1"/>
</dbReference>
<comment type="pathway">
    <text evidence="1 10">Nucleoside biosynthesis; alpha-ribazole biosynthesis; alpha-ribazole from 5,6-dimethylbenzimidazole: step 1/2.</text>
</comment>
<keyword evidence="7 10" id="KW-0808">Transferase</keyword>
<dbReference type="CDD" id="cd02439">
    <property type="entry name" value="DMB-PRT_CobT"/>
    <property type="match status" value="1"/>
</dbReference>
<comment type="caution">
    <text evidence="11">The sequence shown here is derived from an EMBL/GenBank/DDBJ whole genome shotgun (WGS) entry which is preliminary data.</text>
</comment>
<accession>A0ABR9APX3</accession>
<keyword evidence="6 10" id="KW-0328">Glycosyltransferase</keyword>
<dbReference type="NCBIfam" id="NF000996">
    <property type="entry name" value="PRK00105.1"/>
    <property type="match status" value="1"/>
</dbReference>
<dbReference type="NCBIfam" id="TIGR03160">
    <property type="entry name" value="cobT_DBIPRT"/>
    <property type="match status" value="1"/>
</dbReference>
<reference evidence="11 12" key="1">
    <citation type="submission" date="2020-09" db="EMBL/GenBank/DDBJ databases">
        <title>Echinicola sp. CAU 1574 isolated from sand of Sido Beach.</title>
        <authorList>
            <person name="Kim W."/>
        </authorList>
    </citation>
    <scope>NUCLEOTIDE SEQUENCE [LARGE SCALE GENOMIC DNA]</scope>
    <source>
        <strain evidence="11 12">CAU 1574</strain>
    </source>
</reference>
<evidence type="ECO:0000256" key="7">
    <source>
        <dbReference type="ARBA" id="ARBA00022679"/>
    </source>
</evidence>
<evidence type="ECO:0000313" key="12">
    <source>
        <dbReference type="Proteomes" id="UP000647133"/>
    </source>
</evidence>
<dbReference type="InterPro" id="IPR036087">
    <property type="entry name" value="Nict_dMeBzImd_PRibTrfase_sf"/>
</dbReference>
<feature type="active site" description="Proton acceptor" evidence="10">
    <location>
        <position position="315"/>
    </location>
</feature>
<evidence type="ECO:0000313" key="11">
    <source>
        <dbReference type="EMBL" id="MBD8490843.1"/>
    </source>
</evidence>
<dbReference type="RefSeq" id="WP_192011711.1">
    <property type="nucleotide sequence ID" value="NZ_JACYTQ010000008.1"/>
</dbReference>
<dbReference type="InterPro" id="IPR023195">
    <property type="entry name" value="Nict_dMeBzImd_PRibTrfase_N"/>
</dbReference>
<dbReference type="HAMAP" id="MF_00230">
    <property type="entry name" value="CobT"/>
    <property type="match status" value="1"/>
</dbReference>
<evidence type="ECO:0000256" key="4">
    <source>
        <dbReference type="ARBA" id="ARBA00015486"/>
    </source>
</evidence>
<dbReference type="GO" id="GO:0008939">
    <property type="term" value="F:nicotinate-nucleotide-dimethylbenzimidazole phosphoribosyltransferase activity"/>
    <property type="evidence" value="ECO:0007669"/>
    <property type="project" value="UniProtKB-EC"/>
</dbReference>
<evidence type="ECO:0000256" key="5">
    <source>
        <dbReference type="ARBA" id="ARBA00022573"/>
    </source>
</evidence>
<gene>
    <name evidence="10 11" type="primary">cobT</name>
    <name evidence="11" type="ORF">IFO69_18975</name>
</gene>
<comment type="function">
    <text evidence="10">Catalyzes the synthesis of alpha-ribazole-5'-phosphate from nicotinate mononucleotide (NAMN) and 5,6-dimethylbenzimidazole (DMB).</text>
</comment>
<evidence type="ECO:0000256" key="8">
    <source>
        <dbReference type="ARBA" id="ARBA00030686"/>
    </source>
</evidence>
<evidence type="ECO:0000256" key="6">
    <source>
        <dbReference type="ARBA" id="ARBA00022676"/>
    </source>
</evidence>
<dbReference type="InterPro" id="IPR017846">
    <property type="entry name" value="Nict_dMeBzImd_PRibTrfase_bact"/>
</dbReference>
<dbReference type="PANTHER" id="PTHR43463:SF1">
    <property type="entry name" value="NICOTINATE-NUCLEOTIDE--DIMETHYLBENZIMIDAZOLE PHOSPHORIBOSYLTRANSFERASE"/>
    <property type="match status" value="1"/>
</dbReference>